<evidence type="ECO:0000313" key="2">
    <source>
        <dbReference type="Proteomes" id="UP001165960"/>
    </source>
</evidence>
<accession>A0ACC2RQ99</accession>
<gene>
    <name evidence="1" type="ORF">DSO57_1035981</name>
</gene>
<dbReference type="EMBL" id="QTSX02006722">
    <property type="protein sequence ID" value="KAJ9052261.1"/>
    <property type="molecule type" value="Genomic_DNA"/>
</dbReference>
<organism evidence="1 2">
    <name type="scientific">Entomophthora muscae</name>
    <dbReference type="NCBI Taxonomy" id="34485"/>
    <lineage>
        <taxon>Eukaryota</taxon>
        <taxon>Fungi</taxon>
        <taxon>Fungi incertae sedis</taxon>
        <taxon>Zoopagomycota</taxon>
        <taxon>Entomophthoromycotina</taxon>
        <taxon>Entomophthoromycetes</taxon>
        <taxon>Entomophthorales</taxon>
        <taxon>Entomophthoraceae</taxon>
        <taxon>Entomophthora</taxon>
    </lineage>
</organism>
<reference evidence="1" key="1">
    <citation type="submission" date="2022-04" db="EMBL/GenBank/DDBJ databases">
        <title>Genome of the entomopathogenic fungus Entomophthora muscae.</title>
        <authorList>
            <person name="Elya C."/>
            <person name="Lovett B.R."/>
            <person name="Lee E."/>
            <person name="Macias A.M."/>
            <person name="Hajek A.E."/>
            <person name="De Bivort B.L."/>
            <person name="Kasson M.T."/>
            <person name="De Fine Licht H.H."/>
            <person name="Stajich J.E."/>
        </authorList>
    </citation>
    <scope>NUCLEOTIDE SEQUENCE</scope>
    <source>
        <strain evidence="1">Berkeley</strain>
    </source>
</reference>
<comment type="caution">
    <text evidence="1">The sequence shown here is derived from an EMBL/GenBank/DDBJ whole genome shotgun (WGS) entry which is preliminary data.</text>
</comment>
<dbReference type="Proteomes" id="UP001165960">
    <property type="component" value="Unassembled WGS sequence"/>
</dbReference>
<protein>
    <submittedName>
        <fullName evidence="1">Uncharacterized protein</fullName>
    </submittedName>
</protein>
<proteinExistence type="predicted"/>
<keyword evidence="2" id="KW-1185">Reference proteome</keyword>
<evidence type="ECO:0000313" key="1">
    <source>
        <dbReference type="EMBL" id="KAJ9052261.1"/>
    </source>
</evidence>
<name>A0ACC2RQ99_9FUNG</name>
<sequence>MSQAPKQVWLQVARLLDCGSQTRLVGTLLTVCGFFPGPFVILLWTTSPVLWSRISSLVHLVSNNPSSLLHLPSGLLFSGEALVKSLTCNNLDLYPLDSTSLAPLVEEISAPSPPPLEDEVLVPLLIVKVLAHVPSRAPWLLTGLALMGLNIYFPQMSPVSSLWSPFRVAFLVIHWMASWWFVSPGWEPNLVSPPFSQLYQVTLRLHQFISISLQGRIESKWQTGAAVIYFQSTVLFKSVKSVNLVKVFLAFLAFQLGKIIPSIMESTVKQTILMSMQLSLLTQVIKSELPGS</sequence>